<protein>
    <recommendedName>
        <fullName evidence="4">TIL domain-containing protein</fullName>
    </recommendedName>
</protein>
<keyword evidence="2" id="KW-0722">Serine protease inhibitor</keyword>
<accession>A0A151JQS6</accession>
<keyword evidence="3" id="KW-0732">Signal</keyword>
<dbReference type="SUPFAM" id="SSF57567">
    <property type="entry name" value="Serine protease inhibitors"/>
    <property type="match status" value="1"/>
</dbReference>
<feature type="signal peptide" evidence="3">
    <location>
        <begin position="1"/>
        <end position="19"/>
    </location>
</feature>
<dbReference type="KEGG" id="tcz:108763859"/>
<dbReference type="InterPro" id="IPR002919">
    <property type="entry name" value="TIL_dom"/>
</dbReference>
<dbReference type="OrthoDB" id="6236007at2759"/>
<dbReference type="InterPro" id="IPR036084">
    <property type="entry name" value="Ser_inhib-like_sf"/>
</dbReference>
<gene>
    <name evidence="5" type="ORF">ALC57_01087</name>
</gene>
<comment type="similarity">
    <text evidence="1">Belongs to the serine protease inhibitor-like (TIL domain-containing) family.</text>
</comment>
<dbReference type="EMBL" id="KQ978644">
    <property type="protein sequence ID" value="KYN29470.1"/>
    <property type="molecule type" value="Genomic_DNA"/>
</dbReference>
<keyword evidence="6" id="KW-1185">Reference proteome</keyword>
<dbReference type="Proteomes" id="UP000078492">
    <property type="component" value="Unassembled WGS sequence"/>
</dbReference>
<name>A0A151JQS6_9HYME</name>
<evidence type="ECO:0000256" key="2">
    <source>
        <dbReference type="ARBA" id="ARBA00022900"/>
    </source>
</evidence>
<dbReference type="AlphaFoldDB" id="A0A151JQS6"/>
<evidence type="ECO:0000256" key="3">
    <source>
        <dbReference type="SAM" id="SignalP"/>
    </source>
</evidence>
<dbReference type="Pfam" id="PF01826">
    <property type="entry name" value="TIL"/>
    <property type="match status" value="1"/>
</dbReference>
<evidence type="ECO:0000256" key="1">
    <source>
        <dbReference type="ARBA" id="ARBA00007611"/>
    </source>
</evidence>
<dbReference type="CDD" id="cd19941">
    <property type="entry name" value="TIL"/>
    <property type="match status" value="1"/>
</dbReference>
<reference evidence="5 6" key="1">
    <citation type="submission" date="2015-09" db="EMBL/GenBank/DDBJ databases">
        <title>Trachymyrmex cornetzi WGS genome.</title>
        <authorList>
            <person name="Nygaard S."/>
            <person name="Hu H."/>
            <person name="Boomsma J."/>
            <person name="Zhang G."/>
        </authorList>
    </citation>
    <scope>NUCLEOTIDE SEQUENCE [LARGE SCALE GENOMIC DNA]</scope>
    <source>
        <strain evidence="5">Tcor2-1</strain>
        <tissue evidence="5">Whole body</tissue>
    </source>
</reference>
<dbReference type="GO" id="GO:0004867">
    <property type="term" value="F:serine-type endopeptidase inhibitor activity"/>
    <property type="evidence" value="ECO:0007669"/>
    <property type="project" value="UniProtKB-KW"/>
</dbReference>
<keyword evidence="2" id="KW-0646">Protease inhibitor</keyword>
<dbReference type="Gene3D" id="2.10.25.10">
    <property type="entry name" value="Laminin"/>
    <property type="match status" value="1"/>
</dbReference>
<evidence type="ECO:0000313" key="6">
    <source>
        <dbReference type="Proteomes" id="UP000078492"/>
    </source>
</evidence>
<proteinExistence type="inferred from homology"/>
<sequence length="89" mass="10082">MSRIMIILFAFGLAIFVAADVFIIPDCFGENEEYRCGSLCQKTCQTLDKPCPIQARACGCYCKEDYVRARNPWDACIEIENCNRGKSSR</sequence>
<organism evidence="5 6">
    <name type="scientific">Trachymyrmex cornetzi</name>
    <dbReference type="NCBI Taxonomy" id="471704"/>
    <lineage>
        <taxon>Eukaryota</taxon>
        <taxon>Metazoa</taxon>
        <taxon>Ecdysozoa</taxon>
        <taxon>Arthropoda</taxon>
        <taxon>Hexapoda</taxon>
        <taxon>Insecta</taxon>
        <taxon>Pterygota</taxon>
        <taxon>Neoptera</taxon>
        <taxon>Endopterygota</taxon>
        <taxon>Hymenoptera</taxon>
        <taxon>Apocrita</taxon>
        <taxon>Aculeata</taxon>
        <taxon>Formicoidea</taxon>
        <taxon>Formicidae</taxon>
        <taxon>Myrmicinae</taxon>
        <taxon>Trachymyrmex</taxon>
    </lineage>
</organism>
<evidence type="ECO:0000259" key="4">
    <source>
        <dbReference type="Pfam" id="PF01826"/>
    </source>
</evidence>
<evidence type="ECO:0000313" key="5">
    <source>
        <dbReference type="EMBL" id="KYN29470.1"/>
    </source>
</evidence>
<feature type="chain" id="PRO_5007582910" description="TIL domain-containing protein" evidence="3">
    <location>
        <begin position="20"/>
        <end position="89"/>
    </location>
</feature>
<feature type="domain" description="TIL" evidence="4">
    <location>
        <begin position="29"/>
        <end position="82"/>
    </location>
</feature>